<feature type="compositionally biased region" description="Basic and acidic residues" evidence="1">
    <location>
        <begin position="1"/>
        <end position="16"/>
    </location>
</feature>
<sequence>MPEDKKQPEKPLKSDEATLTGAQGNTGQYGQGQYDSEGNPDPHGPQAKQLAADEPAQNPKKASSAKQTARQSEVPQD</sequence>
<feature type="compositionally biased region" description="Polar residues" evidence="1">
    <location>
        <begin position="60"/>
        <end position="77"/>
    </location>
</feature>
<feature type="region of interest" description="Disordered" evidence="1">
    <location>
        <begin position="1"/>
        <end position="77"/>
    </location>
</feature>
<gene>
    <name evidence="2" type="ORF">KDI_04050</name>
</gene>
<dbReference type="RefSeq" id="WP_149399832.1">
    <property type="nucleotide sequence ID" value="NZ_BIXY01000003.1"/>
</dbReference>
<proteinExistence type="predicted"/>
<feature type="compositionally biased region" description="Low complexity" evidence="1">
    <location>
        <begin position="20"/>
        <end position="34"/>
    </location>
</feature>
<protein>
    <submittedName>
        <fullName evidence="2">Uncharacterized protein</fullName>
    </submittedName>
</protein>
<evidence type="ECO:0000256" key="1">
    <source>
        <dbReference type="SAM" id="MobiDB-lite"/>
    </source>
</evidence>
<organism evidence="2 3">
    <name type="scientific">Dictyobacter arantiisoli</name>
    <dbReference type="NCBI Taxonomy" id="2014874"/>
    <lineage>
        <taxon>Bacteria</taxon>
        <taxon>Bacillati</taxon>
        <taxon>Chloroflexota</taxon>
        <taxon>Ktedonobacteria</taxon>
        <taxon>Ktedonobacterales</taxon>
        <taxon>Dictyobacteraceae</taxon>
        <taxon>Dictyobacter</taxon>
    </lineage>
</organism>
<dbReference type="AlphaFoldDB" id="A0A5A5T5X3"/>
<dbReference type="Proteomes" id="UP000322530">
    <property type="component" value="Unassembled WGS sequence"/>
</dbReference>
<reference evidence="2 3" key="1">
    <citation type="submission" date="2019-01" db="EMBL/GenBank/DDBJ databases">
        <title>Draft genome sequence of Dictyobacter sp. Uno17.</title>
        <authorList>
            <person name="Wang C.M."/>
            <person name="Zheng Y."/>
            <person name="Sakai Y."/>
            <person name="Abe K."/>
            <person name="Yokota A."/>
            <person name="Yabe S."/>
        </authorList>
    </citation>
    <scope>NUCLEOTIDE SEQUENCE [LARGE SCALE GENOMIC DNA]</scope>
    <source>
        <strain evidence="2 3">Uno17</strain>
    </source>
</reference>
<evidence type="ECO:0000313" key="3">
    <source>
        <dbReference type="Proteomes" id="UP000322530"/>
    </source>
</evidence>
<comment type="caution">
    <text evidence="2">The sequence shown here is derived from an EMBL/GenBank/DDBJ whole genome shotgun (WGS) entry which is preliminary data.</text>
</comment>
<keyword evidence="3" id="KW-1185">Reference proteome</keyword>
<evidence type="ECO:0000313" key="2">
    <source>
        <dbReference type="EMBL" id="GCF06841.1"/>
    </source>
</evidence>
<accession>A0A5A5T5X3</accession>
<name>A0A5A5T5X3_9CHLR</name>
<dbReference type="EMBL" id="BIXY01000003">
    <property type="protein sequence ID" value="GCF06841.1"/>
    <property type="molecule type" value="Genomic_DNA"/>
</dbReference>